<dbReference type="HOGENOM" id="CLU_799635_0_0_1"/>
<evidence type="ECO:0000313" key="3">
    <source>
        <dbReference type="Proteomes" id="UP000007431"/>
    </source>
</evidence>
<feature type="region of interest" description="Disordered" evidence="1">
    <location>
        <begin position="170"/>
        <end position="206"/>
    </location>
</feature>
<gene>
    <name evidence="2" type="ORF">SCHCODRAFT_232325</name>
</gene>
<sequence>MLHISRKARIGAPRRDEGSHEGEYGATLSETDKLPNFDLMMNAMDPVGDVRNQVLCVRAQRANRSGFEQTARSYFFPIRKALFMIHHHSSELSSLFPTAMSLRATNTTKDAANRHVNEMLDALRSHSPSGEHFRHTQNVSRVRRAPPPSINRAAPTLPFFLEYYAAAQPTAGPSTPPPGSGPKRQSGPPPPRSWTRSSTNSDADRAPSLRYKCLPHVFAHLPGPSHAKGFPTLALVCLRALLALYTPEEIVEDVAPLLPGHLRRLLVRDAAMHAPFSTAQLLELGGVEGHIEGELVVVGPAAGLREEHVIRLADSARAQATSEDWDADDDTGTPPLQTLVLISGDWP</sequence>
<dbReference type="Proteomes" id="UP000007431">
    <property type="component" value="Unassembled WGS sequence"/>
</dbReference>
<dbReference type="VEuPathDB" id="FungiDB:SCHCODRAFT_01345261"/>
<dbReference type="AlphaFoldDB" id="D8PVP3"/>
<evidence type="ECO:0000313" key="2">
    <source>
        <dbReference type="EMBL" id="EFJ00078.1"/>
    </source>
</evidence>
<dbReference type="eggNOG" id="ENOG502SMVZ">
    <property type="taxonomic scope" value="Eukaryota"/>
</dbReference>
<feature type="compositionally biased region" description="Basic and acidic residues" evidence="1">
    <location>
        <begin position="13"/>
        <end position="23"/>
    </location>
</feature>
<dbReference type="OMA" id="RGEHFRH"/>
<protein>
    <submittedName>
        <fullName evidence="2">Uncharacterized protein</fullName>
    </submittedName>
</protein>
<feature type="region of interest" description="Disordered" evidence="1">
    <location>
        <begin position="126"/>
        <end position="148"/>
    </location>
</feature>
<keyword evidence="3" id="KW-1185">Reference proteome</keyword>
<dbReference type="InParanoid" id="D8PVP3"/>
<feature type="region of interest" description="Disordered" evidence="1">
    <location>
        <begin position="1"/>
        <end position="28"/>
    </location>
</feature>
<reference evidence="2 3" key="1">
    <citation type="journal article" date="2010" name="Nat. Biotechnol.">
        <title>Genome sequence of the model mushroom Schizophyllum commune.</title>
        <authorList>
            <person name="Ohm R.A."/>
            <person name="de Jong J.F."/>
            <person name="Lugones L.G."/>
            <person name="Aerts A."/>
            <person name="Kothe E."/>
            <person name="Stajich J.E."/>
            <person name="de Vries R.P."/>
            <person name="Record E."/>
            <person name="Levasseur A."/>
            <person name="Baker S.E."/>
            <person name="Bartholomew K.A."/>
            <person name="Coutinho P.M."/>
            <person name="Erdmann S."/>
            <person name="Fowler T.J."/>
            <person name="Gathman A.C."/>
            <person name="Lombard V."/>
            <person name="Henrissat B."/>
            <person name="Knabe N."/>
            <person name="Kuees U."/>
            <person name="Lilly W.W."/>
            <person name="Lindquist E."/>
            <person name="Lucas S."/>
            <person name="Magnuson J.K."/>
            <person name="Piumi F."/>
            <person name="Raudaskoski M."/>
            <person name="Salamov A."/>
            <person name="Schmutz J."/>
            <person name="Schwarze F.W.M.R."/>
            <person name="vanKuyk P.A."/>
            <person name="Horton J.S."/>
            <person name="Grigoriev I.V."/>
            <person name="Woesten H.A.B."/>
        </authorList>
    </citation>
    <scope>NUCLEOTIDE SEQUENCE [LARGE SCALE GENOMIC DNA]</scope>
    <source>
        <strain evidence="3">H4-8 / FGSC 9210</strain>
    </source>
</reference>
<accession>D8PVP3</accession>
<proteinExistence type="predicted"/>
<name>D8PVP3_SCHCM</name>
<dbReference type="EMBL" id="GL377303">
    <property type="protein sequence ID" value="EFJ00078.1"/>
    <property type="molecule type" value="Genomic_DNA"/>
</dbReference>
<evidence type="ECO:0000256" key="1">
    <source>
        <dbReference type="SAM" id="MobiDB-lite"/>
    </source>
</evidence>
<organism evidence="3">
    <name type="scientific">Schizophyllum commune (strain H4-8 / FGSC 9210)</name>
    <name type="common">Split gill fungus</name>
    <dbReference type="NCBI Taxonomy" id="578458"/>
    <lineage>
        <taxon>Eukaryota</taxon>
        <taxon>Fungi</taxon>
        <taxon>Dikarya</taxon>
        <taxon>Basidiomycota</taxon>
        <taxon>Agaricomycotina</taxon>
        <taxon>Agaricomycetes</taxon>
        <taxon>Agaricomycetidae</taxon>
        <taxon>Agaricales</taxon>
        <taxon>Schizophyllaceae</taxon>
        <taxon>Schizophyllum</taxon>
    </lineage>
</organism>